<dbReference type="PIRSF" id="PIRSF035875">
    <property type="entry name" value="RNase_BN"/>
    <property type="match status" value="1"/>
</dbReference>
<feature type="transmembrane region" description="Helical" evidence="7">
    <location>
        <begin position="222"/>
        <end position="242"/>
    </location>
</feature>
<evidence type="ECO:0000256" key="5">
    <source>
        <dbReference type="ARBA" id="ARBA00023136"/>
    </source>
</evidence>
<dbReference type="EMBL" id="FOHO01000003">
    <property type="protein sequence ID" value="SET13664.1"/>
    <property type="molecule type" value="Genomic_DNA"/>
</dbReference>
<evidence type="ECO:0000256" key="3">
    <source>
        <dbReference type="ARBA" id="ARBA00022692"/>
    </source>
</evidence>
<proteinExistence type="predicted"/>
<dbReference type="AlphaFoldDB" id="A0A1I0C3H7"/>
<dbReference type="Proteomes" id="UP000199180">
    <property type="component" value="Unassembled WGS sequence"/>
</dbReference>
<dbReference type="InterPro" id="IPR017039">
    <property type="entry name" value="Virul_fac_BrkB"/>
</dbReference>
<gene>
    <name evidence="8" type="ORF">SAMN04489858_103149</name>
</gene>
<dbReference type="PANTHER" id="PTHR30213">
    <property type="entry name" value="INNER MEMBRANE PROTEIN YHJD"/>
    <property type="match status" value="1"/>
</dbReference>
<comment type="subcellular location">
    <subcellularLocation>
        <location evidence="1">Cell membrane</location>
        <topology evidence="1">Multi-pass membrane protein</topology>
    </subcellularLocation>
</comment>
<organism evidence="8 9">
    <name type="scientific">Paracoccus homiensis</name>
    <dbReference type="NCBI Taxonomy" id="364199"/>
    <lineage>
        <taxon>Bacteria</taxon>
        <taxon>Pseudomonadati</taxon>
        <taxon>Pseudomonadota</taxon>
        <taxon>Alphaproteobacteria</taxon>
        <taxon>Rhodobacterales</taxon>
        <taxon>Paracoccaceae</taxon>
        <taxon>Paracoccus</taxon>
    </lineage>
</organism>
<dbReference type="PANTHER" id="PTHR30213:SF0">
    <property type="entry name" value="UPF0761 MEMBRANE PROTEIN YIHY"/>
    <property type="match status" value="1"/>
</dbReference>
<dbReference type="Pfam" id="PF03631">
    <property type="entry name" value="Virul_fac_BrkB"/>
    <property type="match status" value="1"/>
</dbReference>
<evidence type="ECO:0000256" key="1">
    <source>
        <dbReference type="ARBA" id="ARBA00004651"/>
    </source>
</evidence>
<evidence type="ECO:0000313" key="8">
    <source>
        <dbReference type="EMBL" id="SET13664.1"/>
    </source>
</evidence>
<protein>
    <submittedName>
        <fullName evidence="8">Membrane protein</fullName>
    </submittedName>
</protein>
<feature type="transmembrane region" description="Helical" evidence="7">
    <location>
        <begin position="142"/>
        <end position="168"/>
    </location>
</feature>
<dbReference type="STRING" id="364199.SAMN04489858_103149"/>
<accession>A0A1I0C3H7</accession>
<evidence type="ECO:0000256" key="7">
    <source>
        <dbReference type="SAM" id="Phobius"/>
    </source>
</evidence>
<evidence type="ECO:0000256" key="2">
    <source>
        <dbReference type="ARBA" id="ARBA00022475"/>
    </source>
</evidence>
<keyword evidence="2" id="KW-1003">Cell membrane</keyword>
<sequence>MTQTKRPGIAQALFGDLDEKTRRDYGLPGSQPGQGAPRAAPTALRDLTPRDWLGVAKGTARQVGADRVSAVAAGVTFFGLLSLFPAITAFVSLYALVADPGTIARHLEILASLMPAGALDIIRGQVEAIAASPTNALSVAGIGGLLIAFYSANGGMKALLSGLNVAFFENESRGFIKLNLVAMAFTVSGLLLIALMMGVIAVIPAVLAFLPMAETSEKLIAALRWPAVFVVLVLALAAIYRWGPSRRMTRWRWISPGAIFAAVGFVASSYLFSWYAANFADYNETYGSLGAVVLLMMWLWINATVVLIGAELNAELERRLKFRQAAPDES</sequence>
<evidence type="ECO:0000256" key="6">
    <source>
        <dbReference type="SAM" id="MobiDB-lite"/>
    </source>
</evidence>
<reference evidence="8 9" key="1">
    <citation type="submission" date="2016-10" db="EMBL/GenBank/DDBJ databases">
        <authorList>
            <person name="de Groot N.N."/>
        </authorList>
    </citation>
    <scope>NUCLEOTIDE SEQUENCE [LARGE SCALE GENOMIC DNA]</scope>
    <source>
        <strain evidence="8 9">DSM 17862</strain>
    </source>
</reference>
<dbReference type="OrthoDB" id="9781030at2"/>
<keyword evidence="3 7" id="KW-0812">Transmembrane</keyword>
<dbReference type="NCBIfam" id="TIGR00765">
    <property type="entry name" value="yihY_not_rbn"/>
    <property type="match status" value="1"/>
</dbReference>
<feature type="region of interest" description="Disordered" evidence="6">
    <location>
        <begin position="21"/>
        <end position="41"/>
    </location>
</feature>
<feature type="transmembrane region" description="Helical" evidence="7">
    <location>
        <begin position="289"/>
        <end position="314"/>
    </location>
</feature>
<name>A0A1I0C3H7_9RHOB</name>
<dbReference type="GO" id="GO:0005886">
    <property type="term" value="C:plasma membrane"/>
    <property type="evidence" value="ECO:0007669"/>
    <property type="project" value="UniProtKB-SubCell"/>
</dbReference>
<feature type="transmembrane region" description="Helical" evidence="7">
    <location>
        <begin position="254"/>
        <end position="277"/>
    </location>
</feature>
<dbReference type="RefSeq" id="WP_090733098.1">
    <property type="nucleotide sequence ID" value="NZ_FOHO01000003.1"/>
</dbReference>
<evidence type="ECO:0000313" key="9">
    <source>
        <dbReference type="Proteomes" id="UP000199180"/>
    </source>
</evidence>
<feature type="transmembrane region" description="Helical" evidence="7">
    <location>
        <begin position="71"/>
        <end position="97"/>
    </location>
</feature>
<feature type="transmembrane region" description="Helical" evidence="7">
    <location>
        <begin position="180"/>
        <end position="210"/>
    </location>
</feature>
<keyword evidence="5 7" id="KW-0472">Membrane</keyword>
<evidence type="ECO:0000256" key="4">
    <source>
        <dbReference type="ARBA" id="ARBA00022989"/>
    </source>
</evidence>
<keyword evidence="4 7" id="KW-1133">Transmembrane helix</keyword>
<keyword evidence="9" id="KW-1185">Reference proteome</keyword>